<dbReference type="SMART" id="SM00342">
    <property type="entry name" value="HTH_ARAC"/>
    <property type="match status" value="1"/>
</dbReference>
<organism evidence="5 6">
    <name type="scientific">Rubritalea spongiae</name>
    <dbReference type="NCBI Taxonomy" id="430797"/>
    <lineage>
        <taxon>Bacteria</taxon>
        <taxon>Pseudomonadati</taxon>
        <taxon>Verrucomicrobiota</taxon>
        <taxon>Verrucomicrobiia</taxon>
        <taxon>Verrucomicrobiales</taxon>
        <taxon>Rubritaleaceae</taxon>
        <taxon>Rubritalea</taxon>
    </lineage>
</organism>
<evidence type="ECO:0000256" key="3">
    <source>
        <dbReference type="ARBA" id="ARBA00023163"/>
    </source>
</evidence>
<feature type="domain" description="HTH araC/xylS-type" evidence="4">
    <location>
        <begin position="189"/>
        <end position="287"/>
    </location>
</feature>
<dbReference type="SUPFAM" id="SSF46689">
    <property type="entry name" value="Homeodomain-like"/>
    <property type="match status" value="2"/>
</dbReference>
<dbReference type="InterPro" id="IPR020449">
    <property type="entry name" value="Tscrpt_reg_AraC-type_HTH"/>
</dbReference>
<dbReference type="RefSeq" id="WP_377095138.1">
    <property type="nucleotide sequence ID" value="NZ_JBHSJM010000001.1"/>
</dbReference>
<keyword evidence="2" id="KW-0238">DNA-binding</keyword>
<evidence type="ECO:0000256" key="1">
    <source>
        <dbReference type="ARBA" id="ARBA00023015"/>
    </source>
</evidence>
<keyword evidence="1" id="KW-0805">Transcription regulation</keyword>
<dbReference type="Pfam" id="PF12833">
    <property type="entry name" value="HTH_18"/>
    <property type="match status" value="1"/>
</dbReference>
<comment type="caution">
    <text evidence="5">The sequence shown here is derived from an EMBL/GenBank/DDBJ whole genome shotgun (WGS) entry which is preliminary data.</text>
</comment>
<proteinExistence type="predicted"/>
<keyword evidence="3" id="KW-0804">Transcription</keyword>
<dbReference type="PANTHER" id="PTHR43280:SF2">
    <property type="entry name" value="HTH-TYPE TRANSCRIPTIONAL REGULATOR EXSA"/>
    <property type="match status" value="1"/>
</dbReference>
<name>A0ABW5E1P5_9BACT</name>
<dbReference type="PANTHER" id="PTHR43280">
    <property type="entry name" value="ARAC-FAMILY TRANSCRIPTIONAL REGULATOR"/>
    <property type="match status" value="1"/>
</dbReference>
<dbReference type="Gene3D" id="1.10.10.60">
    <property type="entry name" value="Homeodomain-like"/>
    <property type="match status" value="2"/>
</dbReference>
<keyword evidence="6" id="KW-1185">Reference proteome</keyword>
<sequence length="287" mass="32125">MTRNLHGNLDSDGFCLLHCSSKEPVDLAQDALHFVLNLNGMGVWMSQQLRINLVASTLAVFHYASNDQLIASRIPSEDQDSYVILSVTKPWIKKSFGSRAEALHPSVKSIIFDSQNISGTIGKVRSMSLREKEIANEFVSPPVPSAAQAFWYPAKIFEILTLHLFAPPTLNTAEPFCSQIKRQQSDRIDKAINWLNEHLDESLNLQAIAAHAGCAPHYLSRQFKKHTGMTLKQKHRELRIDHAAQLLLDGDFNVTEAALEVGYSSLSHFSKAFQEVKGERPSEFLQS</sequence>
<dbReference type="PRINTS" id="PR00032">
    <property type="entry name" value="HTHARAC"/>
</dbReference>
<dbReference type="InterPro" id="IPR009057">
    <property type="entry name" value="Homeodomain-like_sf"/>
</dbReference>
<evidence type="ECO:0000313" key="6">
    <source>
        <dbReference type="Proteomes" id="UP001597297"/>
    </source>
</evidence>
<accession>A0ABW5E1P5</accession>
<evidence type="ECO:0000259" key="4">
    <source>
        <dbReference type="PROSITE" id="PS01124"/>
    </source>
</evidence>
<protein>
    <submittedName>
        <fullName evidence="5">Helix-turn-helix transcriptional regulator</fullName>
    </submittedName>
</protein>
<dbReference type="Proteomes" id="UP001597297">
    <property type="component" value="Unassembled WGS sequence"/>
</dbReference>
<gene>
    <name evidence="5" type="ORF">ACFSQZ_05235</name>
</gene>
<reference evidence="6" key="1">
    <citation type="journal article" date="2019" name="Int. J. Syst. Evol. Microbiol.">
        <title>The Global Catalogue of Microorganisms (GCM) 10K type strain sequencing project: providing services to taxonomists for standard genome sequencing and annotation.</title>
        <authorList>
            <consortium name="The Broad Institute Genomics Platform"/>
            <consortium name="The Broad Institute Genome Sequencing Center for Infectious Disease"/>
            <person name="Wu L."/>
            <person name="Ma J."/>
        </authorList>
    </citation>
    <scope>NUCLEOTIDE SEQUENCE [LARGE SCALE GENOMIC DNA]</scope>
    <source>
        <strain evidence="6">JCM 16545</strain>
    </source>
</reference>
<evidence type="ECO:0000313" key="5">
    <source>
        <dbReference type="EMBL" id="MFD2275863.1"/>
    </source>
</evidence>
<evidence type="ECO:0000256" key="2">
    <source>
        <dbReference type="ARBA" id="ARBA00023125"/>
    </source>
</evidence>
<dbReference type="PROSITE" id="PS01124">
    <property type="entry name" value="HTH_ARAC_FAMILY_2"/>
    <property type="match status" value="1"/>
</dbReference>
<dbReference type="EMBL" id="JBHUJC010000013">
    <property type="protein sequence ID" value="MFD2275863.1"/>
    <property type="molecule type" value="Genomic_DNA"/>
</dbReference>
<dbReference type="InterPro" id="IPR018060">
    <property type="entry name" value="HTH_AraC"/>
</dbReference>